<name>A0A0F9SFS9_9ZZZZ</name>
<feature type="non-terminal residue" evidence="1">
    <location>
        <position position="1"/>
    </location>
</feature>
<proteinExistence type="predicted"/>
<dbReference type="EMBL" id="LAZR01002011">
    <property type="protein sequence ID" value="KKN35801.1"/>
    <property type="molecule type" value="Genomic_DNA"/>
</dbReference>
<dbReference type="AlphaFoldDB" id="A0A0F9SFS9"/>
<sequence length="157" mass="18347">GSMAEPIQNSIINLRCHHHTKKVKNMPKPTNEDAVLIVQIFGIGAADAEYQKAVMWFFAEMNEKNYDDYKKKYPMGSEGSQNFMKISSYMELVGTLVNREVLSEDLVFEMWGDMEWEKAKPIIYGMRKDLAMPRFLENYEILARKFPEWAEKNPIKI</sequence>
<organism evidence="1">
    <name type="scientific">marine sediment metagenome</name>
    <dbReference type="NCBI Taxonomy" id="412755"/>
    <lineage>
        <taxon>unclassified sequences</taxon>
        <taxon>metagenomes</taxon>
        <taxon>ecological metagenomes</taxon>
    </lineage>
</organism>
<protein>
    <submittedName>
        <fullName evidence="1">Uncharacterized protein</fullName>
    </submittedName>
</protein>
<dbReference type="InterPro" id="IPR031876">
    <property type="entry name" value="DUF4760"/>
</dbReference>
<comment type="caution">
    <text evidence="1">The sequence shown here is derived from an EMBL/GenBank/DDBJ whole genome shotgun (WGS) entry which is preliminary data.</text>
</comment>
<reference evidence="1" key="1">
    <citation type="journal article" date="2015" name="Nature">
        <title>Complex archaea that bridge the gap between prokaryotes and eukaryotes.</title>
        <authorList>
            <person name="Spang A."/>
            <person name="Saw J.H."/>
            <person name="Jorgensen S.L."/>
            <person name="Zaremba-Niedzwiedzka K."/>
            <person name="Martijn J."/>
            <person name="Lind A.E."/>
            <person name="van Eijk R."/>
            <person name="Schleper C."/>
            <person name="Guy L."/>
            <person name="Ettema T.J."/>
        </authorList>
    </citation>
    <scope>NUCLEOTIDE SEQUENCE</scope>
</reference>
<gene>
    <name evidence="1" type="ORF">LCGC14_0780150</name>
</gene>
<evidence type="ECO:0000313" key="1">
    <source>
        <dbReference type="EMBL" id="KKN35801.1"/>
    </source>
</evidence>
<accession>A0A0F9SFS9</accession>
<dbReference type="Pfam" id="PF15956">
    <property type="entry name" value="DUF4760"/>
    <property type="match status" value="1"/>
</dbReference>